<evidence type="ECO:0000313" key="3">
    <source>
        <dbReference type="EMBL" id="KAI1893182.1"/>
    </source>
</evidence>
<evidence type="ECO:0000256" key="2">
    <source>
        <dbReference type="SAM" id="Phobius"/>
    </source>
</evidence>
<feature type="coiled-coil region" evidence="1">
    <location>
        <begin position="184"/>
        <end position="232"/>
    </location>
</feature>
<proteinExistence type="predicted"/>
<reference evidence="3" key="1">
    <citation type="submission" date="2021-01" db="EMBL/GenBank/DDBJ databases">
        <authorList>
            <person name="Zahm M."/>
            <person name="Roques C."/>
            <person name="Cabau C."/>
            <person name="Klopp C."/>
            <person name="Donnadieu C."/>
            <person name="Jouanno E."/>
            <person name="Lampietro C."/>
            <person name="Louis A."/>
            <person name="Herpin A."/>
            <person name="Echchiki A."/>
            <person name="Berthelot C."/>
            <person name="Parey E."/>
            <person name="Roest-Crollius H."/>
            <person name="Braasch I."/>
            <person name="Postlethwait J."/>
            <person name="Bobe J."/>
            <person name="Montfort J."/>
            <person name="Bouchez O."/>
            <person name="Begum T."/>
            <person name="Mejri S."/>
            <person name="Adams A."/>
            <person name="Chen W.-J."/>
            <person name="Guiguen Y."/>
        </authorList>
    </citation>
    <scope>NUCLEOTIDE SEQUENCE</scope>
    <source>
        <tissue evidence="3">Blood</tissue>
    </source>
</reference>
<keyword evidence="1" id="KW-0175">Coiled coil</keyword>
<protein>
    <submittedName>
        <fullName evidence="3">Uncharacterized protein</fullName>
    </submittedName>
</protein>
<feature type="coiled-coil region" evidence="1">
    <location>
        <begin position="115"/>
        <end position="149"/>
    </location>
</feature>
<evidence type="ECO:0000313" key="4">
    <source>
        <dbReference type="Proteomes" id="UP000829720"/>
    </source>
</evidence>
<evidence type="ECO:0000256" key="1">
    <source>
        <dbReference type="SAM" id="Coils"/>
    </source>
</evidence>
<organism evidence="3 4">
    <name type="scientific">Albula goreensis</name>
    <dbReference type="NCBI Taxonomy" id="1534307"/>
    <lineage>
        <taxon>Eukaryota</taxon>
        <taxon>Metazoa</taxon>
        <taxon>Chordata</taxon>
        <taxon>Craniata</taxon>
        <taxon>Vertebrata</taxon>
        <taxon>Euteleostomi</taxon>
        <taxon>Actinopterygii</taxon>
        <taxon>Neopterygii</taxon>
        <taxon>Teleostei</taxon>
        <taxon>Albuliformes</taxon>
        <taxon>Albulidae</taxon>
        <taxon>Albula</taxon>
    </lineage>
</organism>
<gene>
    <name evidence="3" type="ORF">AGOR_G00141270</name>
</gene>
<dbReference type="Proteomes" id="UP000829720">
    <property type="component" value="Unassembled WGS sequence"/>
</dbReference>
<sequence length="299" mass="33441">MCEAVVELPVRGELSSCTGRVYSQRASGPWQCSHSSICPDTAAQLTQCDEALMHSKIQALKSHLKLCTQRLLGDGVKAGPVYGGAEAKHRAQSLQTAGEQEAVLRDQVGVLQREGAELRSRIAFLEEDNQAKREQLQEMREKLQNFEDPCQSGNFIQNPACDSWGSMRQLCLPEGRAALAQPALQEALESLRLKERECVELRAELEAMELECHSCQSRLKQCREELRQLSTRRAERRWSSWLGVAMLLLLGVAALLAVCVLHPPLNGSLKLWFRALLQGLQLYLRLMASPQYSGCFRPI</sequence>
<feature type="transmembrane region" description="Helical" evidence="2">
    <location>
        <begin position="241"/>
        <end position="265"/>
    </location>
</feature>
<dbReference type="OrthoDB" id="8886722at2759"/>
<name>A0A8T3DAR7_9TELE</name>
<keyword evidence="4" id="KW-1185">Reference proteome</keyword>
<dbReference type="AlphaFoldDB" id="A0A8T3DAR7"/>
<dbReference type="EMBL" id="JAERUA010000012">
    <property type="protein sequence ID" value="KAI1893182.1"/>
    <property type="molecule type" value="Genomic_DNA"/>
</dbReference>
<keyword evidence="2" id="KW-0472">Membrane</keyword>
<keyword evidence="2" id="KW-1133">Transmembrane helix</keyword>
<keyword evidence="2" id="KW-0812">Transmembrane</keyword>
<accession>A0A8T3DAR7</accession>
<comment type="caution">
    <text evidence="3">The sequence shown here is derived from an EMBL/GenBank/DDBJ whole genome shotgun (WGS) entry which is preliminary data.</text>
</comment>